<gene>
    <name evidence="3" type="ORF">OF897_01595</name>
</gene>
<evidence type="ECO:0000256" key="1">
    <source>
        <dbReference type="SAM" id="Phobius"/>
    </source>
</evidence>
<evidence type="ECO:0000313" key="3">
    <source>
        <dbReference type="EMBL" id="MCX8522616.1"/>
    </source>
</evidence>
<keyword evidence="4" id="KW-1185">Reference proteome</keyword>
<protein>
    <submittedName>
        <fullName evidence="3">2TM domain-containing protein</fullName>
    </submittedName>
</protein>
<dbReference type="EMBL" id="JAOVZW010000001">
    <property type="protein sequence ID" value="MCX8522616.1"/>
    <property type="molecule type" value="Genomic_DNA"/>
</dbReference>
<evidence type="ECO:0000259" key="2">
    <source>
        <dbReference type="Pfam" id="PF13239"/>
    </source>
</evidence>
<dbReference type="Proteomes" id="UP001073122">
    <property type="component" value="Unassembled WGS sequence"/>
</dbReference>
<proteinExistence type="predicted"/>
<feature type="domain" description="2TM" evidence="2">
    <location>
        <begin position="11"/>
        <end position="85"/>
    </location>
</feature>
<accession>A0ABT3XLT0</accession>
<dbReference type="Pfam" id="PF13239">
    <property type="entry name" value="2TM"/>
    <property type="match status" value="1"/>
</dbReference>
<feature type="transmembrane region" description="Helical" evidence="1">
    <location>
        <begin position="21"/>
        <end position="39"/>
    </location>
</feature>
<dbReference type="RefSeq" id="WP_267263939.1">
    <property type="nucleotide sequence ID" value="NZ_JAOVZW010000001.1"/>
</dbReference>
<sequence>MKINLENLKYKHAKSRMKEIKAFYIMLTGCILLTPYLIFINMKVNPEFQWFWFPIFGFAVSVFGYAFYLFIGKNWEEKKIKDLLEKEKINSKSL</sequence>
<dbReference type="InterPro" id="IPR025698">
    <property type="entry name" value="2TM_dom"/>
</dbReference>
<evidence type="ECO:0000313" key="4">
    <source>
        <dbReference type="Proteomes" id="UP001073122"/>
    </source>
</evidence>
<name>A0ABT3XLT0_9FLAO</name>
<keyword evidence="1" id="KW-1133">Transmembrane helix</keyword>
<keyword evidence="1" id="KW-0812">Transmembrane</keyword>
<comment type="caution">
    <text evidence="3">The sequence shown here is derived from an EMBL/GenBank/DDBJ whole genome shotgun (WGS) entry which is preliminary data.</text>
</comment>
<reference evidence="3" key="1">
    <citation type="submission" date="2022-10" db="EMBL/GenBank/DDBJ databases">
        <title>Chryseobacterium sp. nov., a novel bacterial species.</title>
        <authorList>
            <person name="Cao Y."/>
        </authorList>
    </citation>
    <scope>NUCLEOTIDE SEQUENCE</scope>
    <source>
        <strain evidence="3">CCTCC AB2015118</strain>
    </source>
</reference>
<feature type="transmembrane region" description="Helical" evidence="1">
    <location>
        <begin position="51"/>
        <end position="71"/>
    </location>
</feature>
<keyword evidence="1" id="KW-0472">Membrane</keyword>
<organism evidence="3 4">
    <name type="scientific">Chryseobacterium formosus</name>
    <dbReference type="NCBI Taxonomy" id="1537363"/>
    <lineage>
        <taxon>Bacteria</taxon>
        <taxon>Pseudomonadati</taxon>
        <taxon>Bacteroidota</taxon>
        <taxon>Flavobacteriia</taxon>
        <taxon>Flavobacteriales</taxon>
        <taxon>Weeksellaceae</taxon>
        <taxon>Chryseobacterium group</taxon>
        <taxon>Chryseobacterium</taxon>
    </lineage>
</organism>